<evidence type="ECO:0008006" key="2">
    <source>
        <dbReference type="Google" id="ProtNLM"/>
    </source>
</evidence>
<evidence type="ECO:0000313" key="1">
    <source>
        <dbReference type="EMBL" id="XDI06013.1"/>
    </source>
</evidence>
<sequence>MDFRSKEVLEQWLEDFRSSREGGILVNVIIQDGTDGADTGLVVVPLRNAPTDVYMQPVGIGESRWTVTLNARTEDVELDAAQLHALASELEVAASLCSYLQERSAEG</sequence>
<reference evidence="1" key="1">
    <citation type="submission" date="2024-05" db="EMBL/GenBank/DDBJ databases">
        <title>Herbiconiux sp. A18JL235.</title>
        <authorList>
            <person name="Zhang G."/>
        </authorList>
    </citation>
    <scope>NUCLEOTIDE SEQUENCE</scope>
    <source>
        <strain evidence="1">A18JL235</strain>
    </source>
</reference>
<dbReference type="EMBL" id="CP162511">
    <property type="protein sequence ID" value="XDI06013.1"/>
    <property type="molecule type" value="Genomic_DNA"/>
</dbReference>
<organism evidence="1">
    <name type="scientific">Herbiconiux sp. A18JL235</name>
    <dbReference type="NCBI Taxonomy" id="3152363"/>
    <lineage>
        <taxon>Bacteria</taxon>
        <taxon>Bacillati</taxon>
        <taxon>Actinomycetota</taxon>
        <taxon>Actinomycetes</taxon>
        <taxon>Micrococcales</taxon>
        <taxon>Microbacteriaceae</taxon>
        <taxon>Herbiconiux</taxon>
    </lineage>
</organism>
<dbReference type="RefSeq" id="WP_368498402.1">
    <property type="nucleotide sequence ID" value="NZ_CP162511.1"/>
</dbReference>
<protein>
    <recommendedName>
        <fullName evidence="2">Protein-L-isoaspartate carboxylmethyltransferase</fullName>
    </recommendedName>
</protein>
<gene>
    <name evidence="1" type="ORF">ABFY20_02625</name>
</gene>
<name>A0AB39BIP6_9MICO</name>
<proteinExistence type="predicted"/>
<accession>A0AB39BIP6</accession>
<dbReference type="AlphaFoldDB" id="A0AB39BIP6"/>